<dbReference type="InterPro" id="IPR045584">
    <property type="entry name" value="Pilin-like"/>
</dbReference>
<evidence type="ECO:0000313" key="3">
    <source>
        <dbReference type="Proteomes" id="UP000242957"/>
    </source>
</evidence>
<organism evidence="2 3">
    <name type="scientific">Pseudomonas jinjuensis</name>
    <dbReference type="NCBI Taxonomy" id="198616"/>
    <lineage>
        <taxon>Bacteria</taxon>
        <taxon>Pseudomonadati</taxon>
        <taxon>Pseudomonadota</taxon>
        <taxon>Gammaproteobacteria</taxon>
        <taxon>Pseudomonadales</taxon>
        <taxon>Pseudomonadaceae</taxon>
        <taxon>Pseudomonas</taxon>
    </lineage>
</organism>
<dbReference type="NCBIfam" id="TIGR02532">
    <property type="entry name" value="IV_pilin_GFxxxE"/>
    <property type="match status" value="1"/>
</dbReference>
<keyword evidence="1" id="KW-1133">Transmembrane helix</keyword>
<dbReference type="EMBL" id="FNIJ01000007">
    <property type="protein sequence ID" value="SDO00812.1"/>
    <property type="molecule type" value="Genomic_DNA"/>
</dbReference>
<name>A0A1H0G1S8_9PSED</name>
<dbReference type="InterPro" id="IPR012902">
    <property type="entry name" value="N_methyl_site"/>
</dbReference>
<evidence type="ECO:0000313" key="2">
    <source>
        <dbReference type="EMBL" id="SDO00812.1"/>
    </source>
</evidence>
<feature type="transmembrane region" description="Helical" evidence="1">
    <location>
        <begin position="12"/>
        <end position="34"/>
    </location>
</feature>
<reference evidence="3" key="1">
    <citation type="submission" date="2016-10" db="EMBL/GenBank/DDBJ databases">
        <authorList>
            <person name="Varghese N."/>
            <person name="Submissions S."/>
        </authorList>
    </citation>
    <scope>NUCLEOTIDE SEQUENCE [LARGE SCALE GENOMIC DNA]</scope>
    <source>
        <strain evidence="3">JCM 21621</strain>
    </source>
</reference>
<gene>
    <name evidence="2" type="ORF">SAMN05216193_10717</name>
</gene>
<dbReference type="AlphaFoldDB" id="A0A1H0G1S8"/>
<dbReference type="Proteomes" id="UP000242957">
    <property type="component" value="Unassembled WGS sequence"/>
</dbReference>
<dbReference type="Pfam" id="PF07963">
    <property type="entry name" value="N_methyl"/>
    <property type="match status" value="1"/>
</dbReference>
<dbReference type="STRING" id="198616.SAMN05216193_10717"/>
<protein>
    <submittedName>
        <fullName evidence="2">Prepilin-type N-terminal cleavage/methylation domain-containing protein</fullName>
    </submittedName>
</protein>
<evidence type="ECO:0000256" key="1">
    <source>
        <dbReference type="SAM" id="Phobius"/>
    </source>
</evidence>
<dbReference type="PROSITE" id="PS00409">
    <property type="entry name" value="PROKAR_NTER_METHYL"/>
    <property type="match status" value="1"/>
</dbReference>
<dbReference type="OrthoDB" id="6880381at2"/>
<keyword evidence="1" id="KW-0472">Membrane</keyword>
<dbReference type="Gene3D" id="3.30.700.10">
    <property type="entry name" value="Glycoprotein, Type 4 Pilin"/>
    <property type="match status" value="1"/>
</dbReference>
<dbReference type="SUPFAM" id="SSF54523">
    <property type="entry name" value="Pili subunits"/>
    <property type="match status" value="1"/>
</dbReference>
<accession>A0A1H0G1S8</accession>
<keyword evidence="3" id="KW-1185">Reference proteome</keyword>
<keyword evidence="1" id="KW-0812">Transmembrane</keyword>
<sequence length="155" mass="16239">MKRQAGVSLIELMIVVALVGILVGIAAPFTAHWADSAQLREAEGALNQGIGRAKASALRNRYGMIDVQPAALLCLSQDNLLSLHEAASPSQPANCSTTRTWSAQLPIRVAVGNDASDFHCLALDGRALPIDTGNCGSGQTFSLSAGNEHVDVTFN</sequence>
<dbReference type="RefSeq" id="WP_084314255.1">
    <property type="nucleotide sequence ID" value="NZ_FNIJ01000007.1"/>
</dbReference>
<proteinExistence type="predicted"/>